<comment type="caution">
    <text evidence="1">The sequence shown here is derived from an EMBL/GenBank/DDBJ whole genome shotgun (WGS) entry which is preliminary data.</text>
</comment>
<dbReference type="EMBL" id="BMAT01003838">
    <property type="protein sequence ID" value="GFR63311.1"/>
    <property type="molecule type" value="Genomic_DNA"/>
</dbReference>
<dbReference type="AlphaFoldDB" id="A0AAV4ES19"/>
<protein>
    <submittedName>
        <fullName evidence="1">Uncharacterized protein</fullName>
    </submittedName>
</protein>
<evidence type="ECO:0000313" key="1">
    <source>
        <dbReference type="EMBL" id="GFR63311.1"/>
    </source>
</evidence>
<proteinExistence type="predicted"/>
<dbReference type="Proteomes" id="UP000762676">
    <property type="component" value="Unassembled WGS sequence"/>
</dbReference>
<organism evidence="1 2">
    <name type="scientific">Elysia marginata</name>
    <dbReference type="NCBI Taxonomy" id="1093978"/>
    <lineage>
        <taxon>Eukaryota</taxon>
        <taxon>Metazoa</taxon>
        <taxon>Spiralia</taxon>
        <taxon>Lophotrochozoa</taxon>
        <taxon>Mollusca</taxon>
        <taxon>Gastropoda</taxon>
        <taxon>Heterobranchia</taxon>
        <taxon>Euthyneura</taxon>
        <taxon>Panpulmonata</taxon>
        <taxon>Sacoglossa</taxon>
        <taxon>Placobranchoidea</taxon>
        <taxon>Plakobranchidae</taxon>
        <taxon>Elysia</taxon>
    </lineage>
</organism>
<evidence type="ECO:0000313" key="2">
    <source>
        <dbReference type="Proteomes" id="UP000762676"/>
    </source>
</evidence>
<keyword evidence="2" id="KW-1185">Reference proteome</keyword>
<reference evidence="1 2" key="1">
    <citation type="journal article" date="2021" name="Elife">
        <title>Chloroplast acquisition without the gene transfer in kleptoplastic sea slugs, Plakobranchus ocellatus.</title>
        <authorList>
            <person name="Maeda T."/>
            <person name="Takahashi S."/>
            <person name="Yoshida T."/>
            <person name="Shimamura S."/>
            <person name="Takaki Y."/>
            <person name="Nagai Y."/>
            <person name="Toyoda A."/>
            <person name="Suzuki Y."/>
            <person name="Arimoto A."/>
            <person name="Ishii H."/>
            <person name="Satoh N."/>
            <person name="Nishiyama T."/>
            <person name="Hasebe M."/>
            <person name="Maruyama T."/>
            <person name="Minagawa J."/>
            <person name="Obokata J."/>
            <person name="Shigenobu S."/>
        </authorList>
    </citation>
    <scope>NUCLEOTIDE SEQUENCE [LARGE SCALE GENOMIC DNA]</scope>
</reference>
<accession>A0AAV4ES19</accession>
<gene>
    <name evidence="1" type="ORF">ElyMa_001892300</name>
</gene>
<name>A0AAV4ES19_9GAST</name>
<sequence>MKMMVIVNDKNKVFAEILHRVHQCNQKIITPDLISVQIMLKPWIRLTTNTTLKNWKSPHCLVLRVSSRCQAWSHWRDAWLSNGEKVKIASTICQSNIASSTVSGCCLRWLLD</sequence>